<evidence type="ECO:0000313" key="1">
    <source>
        <dbReference type="EMBL" id="VEJ20724.1"/>
    </source>
</evidence>
<dbReference type="EMBL" id="LR134516">
    <property type="protein sequence ID" value="VEJ20724.1"/>
    <property type="molecule type" value="Genomic_DNA"/>
</dbReference>
<keyword evidence="2" id="KW-1185">Reference proteome</keyword>
<dbReference type="Proteomes" id="UP000268229">
    <property type="component" value="Chromosome"/>
</dbReference>
<gene>
    <name evidence="1" type="ORF">NCTC12227_00434</name>
</gene>
<accession>A0A1X3CMV1</accession>
<name>A0A1X3CMV1_9NEIS</name>
<evidence type="ECO:0000313" key="2">
    <source>
        <dbReference type="Proteomes" id="UP000268229"/>
    </source>
</evidence>
<organism evidence="1 2">
    <name type="scientific">Neisseria animaloris</name>
    <dbReference type="NCBI Taxonomy" id="326522"/>
    <lineage>
        <taxon>Bacteria</taxon>
        <taxon>Pseudomonadati</taxon>
        <taxon>Pseudomonadota</taxon>
        <taxon>Betaproteobacteria</taxon>
        <taxon>Neisseriales</taxon>
        <taxon>Neisseriaceae</taxon>
        <taxon>Neisseria</taxon>
    </lineage>
</organism>
<proteinExistence type="predicted"/>
<dbReference type="KEGG" id="nani:NCTC12227_00434"/>
<dbReference type="RefSeq" id="WP_085389449.1">
    <property type="nucleotide sequence ID" value="NZ_LR134440.1"/>
</dbReference>
<reference evidence="1 2" key="1">
    <citation type="submission" date="2018-12" db="EMBL/GenBank/DDBJ databases">
        <authorList>
            <consortium name="Pathogen Informatics"/>
        </authorList>
    </citation>
    <scope>NUCLEOTIDE SEQUENCE [LARGE SCALE GENOMIC DNA]</scope>
    <source>
        <strain evidence="1 2">NCTC12227</strain>
    </source>
</reference>
<sequence>MKMLINSYKSVGEFTFGSSLVDVKKQHGEPARLIEDNIMNNIVEQRNACELVYENNILVYVNCFKDSNPQINGIDIFKESIEALKSMDSDFVEGKKYITFRNLGICVGGMLGKKIPEGKLLIAFDKNHLDFFETFTEV</sequence>
<dbReference type="OrthoDB" id="8611087at2"/>
<protein>
    <submittedName>
        <fullName evidence="1">Uncharacterized protein</fullName>
    </submittedName>
</protein>
<dbReference type="AlphaFoldDB" id="A0A1X3CMV1"/>